<dbReference type="PANTHER" id="PTHR12526">
    <property type="entry name" value="GLYCOSYLTRANSFERASE"/>
    <property type="match status" value="1"/>
</dbReference>
<dbReference type="NCBIfam" id="TIGR01444">
    <property type="entry name" value="fkbM_fam"/>
    <property type="match status" value="1"/>
</dbReference>
<evidence type="ECO:0000259" key="2">
    <source>
        <dbReference type="Pfam" id="PF05050"/>
    </source>
</evidence>
<dbReference type="InterPro" id="IPR029063">
    <property type="entry name" value="SAM-dependent_MTases_sf"/>
</dbReference>
<protein>
    <submittedName>
        <fullName evidence="3">FkbM family methyltransferase</fullName>
    </submittedName>
</protein>
<evidence type="ECO:0000313" key="3">
    <source>
        <dbReference type="EMBL" id="HIU92569.1"/>
    </source>
</evidence>
<dbReference type="Pfam" id="PF00534">
    <property type="entry name" value="Glycos_transf_1"/>
    <property type="match status" value="1"/>
</dbReference>
<dbReference type="SUPFAM" id="SSF53335">
    <property type="entry name" value="S-adenosyl-L-methionine-dependent methyltransferases"/>
    <property type="match status" value="1"/>
</dbReference>
<dbReference type="GO" id="GO:0016757">
    <property type="term" value="F:glycosyltransferase activity"/>
    <property type="evidence" value="ECO:0007669"/>
    <property type="project" value="InterPro"/>
</dbReference>
<dbReference type="AlphaFoldDB" id="A0A9D1N0I5"/>
<feature type="domain" description="Glycosyl transferase family 1" evidence="1">
    <location>
        <begin position="132"/>
        <end position="276"/>
    </location>
</feature>
<dbReference type="InterPro" id="IPR006342">
    <property type="entry name" value="FkbM_mtfrase"/>
</dbReference>
<dbReference type="GO" id="GO:0008168">
    <property type="term" value="F:methyltransferase activity"/>
    <property type="evidence" value="ECO:0007669"/>
    <property type="project" value="UniProtKB-KW"/>
</dbReference>
<reference evidence="3" key="2">
    <citation type="journal article" date="2021" name="PeerJ">
        <title>Extensive microbial diversity within the chicken gut microbiome revealed by metagenomics and culture.</title>
        <authorList>
            <person name="Gilroy R."/>
            <person name="Ravi A."/>
            <person name="Getino M."/>
            <person name="Pursley I."/>
            <person name="Horton D.L."/>
            <person name="Alikhan N.F."/>
            <person name="Baker D."/>
            <person name="Gharbi K."/>
            <person name="Hall N."/>
            <person name="Watson M."/>
            <person name="Adriaenssens E.M."/>
            <person name="Foster-Nyarko E."/>
            <person name="Jarju S."/>
            <person name="Secka A."/>
            <person name="Antonio M."/>
            <person name="Oren A."/>
            <person name="Chaudhuri R.R."/>
            <person name="La Ragione R."/>
            <person name="Hildebrand F."/>
            <person name="Pallen M.J."/>
        </authorList>
    </citation>
    <scope>NUCLEOTIDE SEQUENCE</scope>
    <source>
        <strain evidence="3">CHK154-7741</strain>
    </source>
</reference>
<keyword evidence="3" id="KW-0808">Transferase</keyword>
<dbReference type="Gene3D" id="3.40.50.2000">
    <property type="entry name" value="Glycogen Phosphorylase B"/>
    <property type="match status" value="1"/>
</dbReference>
<dbReference type="InterPro" id="IPR001296">
    <property type="entry name" value="Glyco_trans_1"/>
</dbReference>
<gene>
    <name evidence="3" type="ORF">IAD26_05480</name>
</gene>
<dbReference type="Pfam" id="PF05050">
    <property type="entry name" value="Methyltransf_21"/>
    <property type="match status" value="1"/>
</dbReference>
<dbReference type="Proteomes" id="UP000886748">
    <property type="component" value="Unassembled WGS sequence"/>
</dbReference>
<evidence type="ECO:0000259" key="1">
    <source>
        <dbReference type="Pfam" id="PF00534"/>
    </source>
</evidence>
<proteinExistence type="predicted"/>
<sequence length="657" mass="76865">DTNKRYNFKLAYSYFLGETYTLLPFYNKNKIPFVFVLYPGGGLGLNNDCSIKMLKEIFKSPYFRKVIVTQKVTRDFLALNKFCPEDKIEYIFGGYVQFDKTDIPHKKYFPVDKSTIDVCFVAKKYCKCGVDKGYDKFIEVAKILSKKYNYLRFHVVGNFDKNDINIETINDRITFYGIRDKEFLKNLYSYMDICVSPNTHSILSPGSFDGFPLGIDCMMFGTVLMTTDELNNNKEGFYTNNEIILIKSEVNDIVTKIERLLSNVEIMYQIGNNGKRKTNNLMNSEARAKRIITLLFNISEDKYTDKILIKRIKTLEKLYLKYTKATSRLKEQLSIFDKMLTKFELYRPYCDDSYGSFKFYCLENNMKEKIELLKRNLDENSCKLIDKFLFSIMTLPDASISPEFLLSKNITKKMETAEEKEIKKIFYENIPIYKKEFDLMGERYLEETFVFHNGLKFCSTKMLEYINNKDFIDGGAFIGDSALIFNKYYNPRKIYSFDISKKIESKFHEIMKRNCVPYNKYAFINLGLSDCKKEITFDDNAYTGTSLLSDGTDKIKCTDIDSFVEENNLNIGFIKIDLEGSAYEAILGAQNTIKVQKPILCISIYHSPKEFFEVKPLLEQITQNCKYIFKIKKLQHIPYVTNEYVIFAYPKELEESK</sequence>
<name>A0A9D1N0I5_9CLOT</name>
<comment type="caution">
    <text evidence="3">The sequence shown here is derived from an EMBL/GenBank/DDBJ whole genome shotgun (WGS) entry which is preliminary data.</text>
</comment>
<evidence type="ECO:0000313" key="4">
    <source>
        <dbReference type="Proteomes" id="UP000886748"/>
    </source>
</evidence>
<dbReference type="GO" id="GO:0032259">
    <property type="term" value="P:methylation"/>
    <property type="evidence" value="ECO:0007669"/>
    <property type="project" value="UniProtKB-KW"/>
</dbReference>
<feature type="domain" description="Methyltransferase FkbM" evidence="2">
    <location>
        <begin position="488"/>
        <end position="628"/>
    </location>
</feature>
<keyword evidence="3" id="KW-0489">Methyltransferase</keyword>
<reference evidence="3" key="1">
    <citation type="submission" date="2020-10" db="EMBL/GenBank/DDBJ databases">
        <authorList>
            <person name="Gilroy R."/>
        </authorList>
    </citation>
    <scope>NUCLEOTIDE SEQUENCE</scope>
    <source>
        <strain evidence="3">CHK154-7741</strain>
    </source>
</reference>
<accession>A0A9D1N0I5</accession>
<dbReference type="SUPFAM" id="SSF53756">
    <property type="entry name" value="UDP-Glycosyltransferase/glycogen phosphorylase"/>
    <property type="match status" value="1"/>
</dbReference>
<feature type="non-terminal residue" evidence="3">
    <location>
        <position position="1"/>
    </location>
</feature>
<dbReference type="Gene3D" id="3.40.50.150">
    <property type="entry name" value="Vaccinia Virus protein VP39"/>
    <property type="match status" value="1"/>
</dbReference>
<dbReference type="EMBL" id="DVOD01000040">
    <property type="protein sequence ID" value="HIU92569.1"/>
    <property type="molecule type" value="Genomic_DNA"/>
</dbReference>
<organism evidence="3 4">
    <name type="scientific">Candidatus Limenecus avicola</name>
    <dbReference type="NCBI Taxonomy" id="2840847"/>
    <lineage>
        <taxon>Bacteria</taxon>
        <taxon>Bacillati</taxon>
        <taxon>Bacillota</taxon>
        <taxon>Clostridia</taxon>
        <taxon>Eubacteriales</taxon>
        <taxon>Clostridiaceae</taxon>
        <taxon>Clostridiaceae incertae sedis</taxon>
        <taxon>Candidatus Limenecus</taxon>
    </lineage>
</organism>